<dbReference type="Pfam" id="PF04438">
    <property type="entry name" value="zf-HIT"/>
    <property type="match status" value="1"/>
</dbReference>
<feature type="compositionally biased region" description="Polar residues" evidence="7">
    <location>
        <begin position="218"/>
        <end position="229"/>
    </location>
</feature>
<comment type="similarity">
    <text evidence="5">Belongs to the BCD1 family.</text>
</comment>
<evidence type="ECO:0000256" key="4">
    <source>
        <dbReference type="ARBA" id="ARBA00049598"/>
    </source>
</evidence>
<keyword evidence="2 6" id="KW-0863">Zinc-finger</keyword>
<gene>
    <name evidence="9" type="ORF">K452DRAFT_324947</name>
</gene>
<keyword evidence="10" id="KW-1185">Reference proteome</keyword>
<dbReference type="PROSITE" id="PS51083">
    <property type="entry name" value="ZF_HIT"/>
    <property type="match status" value="1"/>
</dbReference>
<dbReference type="GO" id="GO:0008270">
    <property type="term" value="F:zinc ion binding"/>
    <property type="evidence" value="ECO:0007669"/>
    <property type="project" value="UniProtKB-UniRule"/>
</dbReference>
<evidence type="ECO:0000313" key="10">
    <source>
        <dbReference type="Proteomes" id="UP000799438"/>
    </source>
</evidence>
<dbReference type="GO" id="GO:0000463">
    <property type="term" value="P:maturation of LSU-rRNA from tricistronic rRNA transcript (SSU-rRNA, 5.8S rRNA, LSU-rRNA)"/>
    <property type="evidence" value="ECO:0007669"/>
    <property type="project" value="TreeGrafter"/>
</dbReference>
<feature type="compositionally biased region" description="Basic and acidic residues" evidence="7">
    <location>
        <begin position="204"/>
        <end position="216"/>
    </location>
</feature>
<dbReference type="InterPro" id="IPR057721">
    <property type="entry name" value="BCD1_alpha/beta"/>
</dbReference>
<dbReference type="GO" id="GO:0048254">
    <property type="term" value="P:snoRNA localization"/>
    <property type="evidence" value="ECO:0007669"/>
    <property type="project" value="TreeGrafter"/>
</dbReference>
<reference evidence="9" key="1">
    <citation type="journal article" date="2020" name="Stud. Mycol.">
        <title>101 Dothideomycetes genomes: a test case for predicting lifestyles and emergence of pathogens.</title>
        <authorList>
            <person name="Haridas S."/>
            <person name="Albert R."/>
            <person name="Binder M."/>
            <person name="Bloem J."/>
            <person name="Labutti K."/>
            <person name="Salamov A."/>
            <person name="Andreopoulos B."/>
            <person name="Baker S."/>
            <person name="Barry K."/>
            <person name="Bills G."/>
            <person name="Bluhm B."/>
            <person name="Cannon C."/>
            <person name="Castanera R."/>
            <person name="Culley D."/>
            <person name="Daum C."/>
            <person name="Ezra D."/>
            <person name="Gonzalez J."/>
            <person name="Henrissat B."/>
            <person name="Kuo A."/>
            <person name="Liang C."/>
            <person name="Lipzen A."/>
            <person name="Lutzoni F."/>
            <person name="Magnuson J."/>
            <person name="Mondo S."/>
            <person name="Nolan M."/>
            <person name="Ohm R."/>
            <person name="Pangilinan J."/>
            <person name="Park H.-J."/>
            <person name="Ramirez L."/>
            <person name="Alfaro M."/>
            <person name="Sun H."/>
            <person name="Tritt A."/>
            <person name="Yoshinaga Y."/>
            <person name="Zwiers L.-H."/>
            <person name="Turgeon B."/>
            <person name="Goodwin S."/>
            <person name="Spatafora J."/>
            <person name="Crous P."/>
            <person name="Grigoriev I."/>
        </authorList>
    </citation>
    <scope>NUCLEOTIDE SEQUENCE</scope>
    <source>
        <strain evidence="9">CBS 121167</strain>
    </source>
</reference>
<protein>
    <recommendedName>
        <fullName evidence="8">HIT-type domain-containing protein</fullName>
    </recommendedName>
</protein>
<evidence type="ECO:0000256" key="5">
    <source>
        <dbReference type="ARBA" id="ARBA00049654"/>
    </source>
</evidence>
<dbReference type="GO" id="GO:0070761">
    <property type="term" value="C:pre-snoRNP complex"/>
    <property type="evidence" value="ECO:0007669"/>
    <property type="project" value="TreeGrafter"/>
</dbReference>
<dbReference type="AlphaFoldDB" id="A0A6A6BR04"/>
<dbReference type="InterPro" id="IPR007529">
    <property type="entry name" value="Znf_HIT"/>
</dbReference>
<dbReference type="InterPro" id="IPR051639">
    <property type="entry name" value="BCD1"/>
</dbReference>
<organism evidence="9 10">
    <name type="scientific">Aplosporella prunicola CBS 121167</name>
    <dbReference type="NCBI Taxonomy" id="1176127"/>
    <lineage>
        <taxon>Eukaryota</taxon>
        <taxon>Fungi</taxon>
        <taxon>Dikarya</taxon>
        <taxon>Ascomycota</taxon>
        <taxon>Pezizomycotina</taxon>
        <taxon>Dothideomycetes</taxon>
        <taxon>Dothideomycetes incertae sedis</taxon>
        <taxon>Botryosphaeriales</taxon>
        <taxon>Aplosporellaceae</taxon>
        <taxon>Aplosporella</taxon>
    </lineage>
</organism>
<dbReference type="OrthoDB" id="272357at2759"/>
<feature type="domain" description="HIT-type" evidence="8">
    <location>
        <begin position="11"/>
        <end position="45"/>
    </location>
</feature>
<dbReference type="RefSeq" id="XP_033400949.1">
    <property type="nucleotide sequence ID" value="XM_033544737.1"/>
</dbReference>
<dbReference type="Gene3D" id="3.30.60.190">
    <property type="match status" value="1"/>
</dbReference>
<keyword evidence="3" id="KW-0862">Zinc</keyword>
<dbReference type="PANTHER" id="PTHR13483:SF11">
    <property type="entry name" value="ZINC FINGER HIT DOMAIN-CONTAINING PROTEIN 3"/>
    <property type="match status" value="1"/>
</dbReference>
<dbReference type="GeneID" id="54302233"/>
<accession>A0A6A6BR04</accession>
<evidence type="ECO:0000259" key="8">
    <source>
        <dbReference type="PROSITE" id="PS51083"/>
    </source>
</evidence>
<dbReference type="EMBL" id="ML995478">
    <property type="protein sequence ID" value="KAF2145237.1"/>
    <property type="molecule type" value="Genomic_DNA"/>
</dbReference>
<evidence type="ECO:0000313" key="9">
    <source>
        <dbReference type="EMBL" id="KAF2145237.1"/>
    </source>
</evidence>
<feature type="region of interest" description="Disordered" evidence="7">
    <location>
        <begin position="171"/>
        <end position="252"/>
    </location>
</feature>
<dbReference type="GO" id="GO:0000492">
    <property type="term" value="P:box C/D snoRNP assembly"/>
    <property type="evidence" value="ECO:0007669"/>
    <property type="project" value="TreeGrafter"/>
</dbReference>
<evidence type="ECO:0000256" key="6">
    <source>
        <dbReference type="PROSITE-ProRule" id="PRU00453"/>
    </source>
</evidence>
<dbReference type="CDD" id="cd23023">
    <property type="entry name" value="zf-HIT_BCD1"/>
    <property type="match status" value="1"/>
</dbReference>
<evidence type="ECO:0000256" key="1">
    <source>
        <dbReference type="ARBA" id="ARBA00022723"/>
    </source>
</evidence>
<proteinExistence type="inferred from homology"/>
<dbReference type="PANTHER" id="PTHR13483">
    <property type="entry name" value="BOX C_D SNORNA PROTEIN 1-RELATED"/>
    <property type="match status" value="1"/>
</dbReference>
<evidence type="ECO:0000256" key="3">
    <source>
        <dbReference type="ARBA" id="ARBA00022833"/>
    </source>
</evidence>
<dbReference type="GO" id="GO:0005634">
    <property type="term" value="C:nucleus"/>
    <property type="evidence" value="ECO:0007669"/>
    <property type="project" value="TreeGrafter"/>
</dbReference>
<keyword evidence="1" id="KW-0479">Metal-binding</keyword>
<dbReference type="Proteomes" id="UP000799438">
    <property type="component" value="Unassembled WGS sequence"/>
</dbReference>
<evidence type="ECO:0000256" key="2">
    <source>
        <dbReference type="ARBA" id="ARBA00022771"/>
    </source>
</evidence>
<comment type="function">
    <text evidence="4">Required for box C/D snoRNAs accumulation involved in snoRNA processing, snoRNA transport to the nucleolus and ribosome biogenesis.</text>
</comment>
<dbReference type="SUPFAM" id="SSF144232">
    <property type="entry name" value="HIT/MYND zinc finger-like"/>
    <property type="match status" value="1"/>
</dbReference>
<sequence length="369" mass="41166">MLTEPLLSELCAICNGNAPKYRCPKDSVRTCSLACYKRHQQWAQCDGKRNPGAYVKKAQLATPAGIDHDYNFLTGIERAFQRADDDAERRGLDAKRRVFGEARLQAYLQANRIIVDRAPVGMSRQRANKTRISKSGRIIWTVEWQHADDTRELYEAAADAPLSDLYATFLQEKRHNEAKKRRREEEEEHPRKDGAVEQTPKKRKGEEGEHPRRDGTPEQPQTQTDSSVEGTRASPSQQQPHSPSVSFYLIKPHTPSSQPRVLVPLDSNHNLSAALSDQVILEYPTIKTLPSPPSAPLPKGFILEEDYLSQSKKDAEELDALIGSASVTASAADIGRSKDGADQPARAEAAALDDRKLLEVLTQDIKARK</sequence>
<name>A0A6A6BR04_9PEZI</name>
<feature type="compositionally biased region" description="Low complexity" evidence="7">
    <location>
        <begin position="234"/>
        <end position="246"/>
    </location>
</feature>
<dbReference type="Pfam" id="PF25790">
    <property type="entry name" value="BCD1"/>
    <property type="match status" value="1"/>
</dbReference>
<evidence type="ECO:0000256" key="7">
    <source>
        <dbReference type="SAM" id="MobiDB-lite"/>
    </source>
</evidence>